<name>A0A645EZV0_9ZZZZ</name>
<comment type="caution">
    <text evidence="1">The sequence shown here is derived from an EMBL/GenBank/DDBJ whole genome shotgun (WGS) entry which is preliminary data.</text>
</comment>
<accession>A0A645EZV0</accession>
<sequence length="67" mass="7285">MSNLNSGVKYLTPRKPISQIAQERADMMEQQNVDLYEAVAGLFEELGAACEQITALEGRVATLEKGG</sequence>
<dbReference type="EMBL" id="VSSQ01053436">
    <property type="protein sequence ID" value="MPN07467.1"/>
    <property type="molecule type" value="Genomic_DNA"/>
</dbReference>
<evidence type="ECO:0000313" key="1">
    <source>
        <dbReference type="EMBL" id="MPN07467.1"/>
    </source>
</evidence>
<dbReference type="AlphaFoldDB" id="A0A645EZV0"/>
<proteinExistence type="predicted"/>
<reference evidence="1" key="1">
    <citation type="submission" date="2019-08" db="EMBL/GenBank/DDBJ databases">
        <authorList>
            <person name="Kucharzyk K."/>
            <person name="Murdoch R.W."/>
            <person name="Higgins S."/>
            <person name="Loffler F."/>
        </authorList>
    </citation>
    <scope>NUCLEOTIDE SEQUENCE</scope>
</reference>
<protein>
    <submittedName>
        <fullName evidence="1">Uncharacterized protein</fullName>
    </submittedName>
</protein>
<organism evidence="1">
    <name type="scientific">bioreactor metagenome</name>
    <dbReference type="NCBI Taxonomy" id="1076179"/>
    <lineage>
        <taxon>unclassified sequences</taxon>
        <taxon>metagenomes</taxon>
        <taxon>ecological metagenomes</taxon>
    </lineage>
</organism>
<gene>
    <name evidence="1" type="ORF">SDC9_154737</name>
</gene>